<comment type="caution">
    <text evidence="2">The sequence shown here is derived from an EMBL/GenBank/DDBJ whole genome shotgun (WGS) entry which is preliminary data.</text>
</comment>
<proteinExistence type="predicted"/>
<protein>
    <submittedName>
        <fullName evidence="2">Uncharacterized protein</fullName>
    </submittedName>
</protein>
<organism evidence="2 3">
    <name type="scientific">Actinoplanes teichomyceticus</name>
    <dbReference type="NCBI Taxonomy" id="1867"/>
    <lineage>
        <taxon>Bacteria</taxon>
        <taxon>Bacillati</taxon>
        <taxon>Actinomycetota</taxon>
        <taxon>Actinomycetes</taxon>
        <taxon>Micromonosporales</taxon>
        <taxon>Micromonosporaceae</taxon>
        <taxon>Actinoplanes</taxon>
    </lineage>
</organism>
<dbReference type="RefSeq" id="WP_122978644.1">
    <property type="nucleotide sequence ID" value="NZ_BOMX01000088.1"/>
</dbReference>
<name>A0A561VMI6_ACTTI</name>
<evidence type="ECO:0000256" key="1">
    <source>
        <dbReference type="SAM" id="MobiDB-lite"/>
    </source>
</evidence>
<keyword evidence="3" id="KW-1185">Reference proteome</keyword>
<sequence>MSTDRDHVEGAGTDQHPRGFAERGTFTTDEPPAADTPADGSSNAGINARRANRPGADDDPQAMPTGG</sequence>
<accession>A0A561VMI6</accession>
<dbReference type="Proteomes" id="UP000320239">
    <property type="component" value="Unassembled WGS sequence"/>
</dbReference>
<dbReference type="AlphaFoldDB" id="A0A561VMI6"/>
<gene>
    <name evidence="2" type="ORF">FHX34_105702</name>
</gene>
<evidence type="ECO:0000313" key="3">
    <source>
        <dbReference type="Proteomes" id="UP000320239"/>
    </source>
</evidence>
<feature type="compositionally biased region" description="Basic and acidic residues" evidence="1">
    <location>
        <begin position="1"/>
        <end position="21"/>
    </location>
</feature>
<dbReference type="EMBL" id="VIWY01000005">
    <property type="protein sequence ID" value="TWG12834.1"/>
    <property type="molecule type" value="Genomic_DNA"/>
</dbReference>
<feature type="region of interest" description="Disordered" evidence="1">
    <location>
        <begin position="1"/>
        <end position="67"/>
    </location>
</feature>
<reference evidence="2 3" key="1">
    <citation type="submission" date="2019-06" db="EMBL/GenBank/DDBJ databases">
        <title>Sequencing the genomes of 1000 actinobacteria strains.</title>
        <authorList>
            <person name="Klenk H.-P."/>
        </authorList>
    </citation>
    <scope>NUCLEOTIDE SEQUENCE [LARGE SCALE GENOMIC DNA]</scope>
    <source>
        <strain evidence="2 3">DSM 43866</strain>
    </source>
</reference>
<evidence type="ECO:0000313" key="2">
    <source>
        <dbReference type="EMBL" id="TWG12834.1"/>
    </source>
</evidence>
<dbReference type="OrthoDB" id="3298189at2"/>